<organism evidence="2 3">
    <name type="scientific">Atopobium minutum 10063974</name>
    <dbReference type="NCBI Taxonomy" id="997872"/>
    <lineage>
        <taxon>Bacteria</taxon>
        <taxon>Bacillati</taxon>
        <taxon>Actinomycetota</taxon>
        <taxon>Coriobacteriia</taxon>
        <taxon>Coriobacteriales</taxon>
        <taxon>Atopobiaceae</taxon>
        <taxon>Atopobium</taxon>
    </lineage>
</organism>
<sequence length="115" mass="13034">MYPEAEKLLRELITCSKDGAAYCKDVRSVAFSELKECDMFADVRPYASGGAYIKLSTKAFHYFEEKEAEDKRTREKELEEKRAQRKGALRDIGLVVLGAALTFLFQLLASFLKLG</sequence>
<evidence type="ECO:0000313" key="2">
    <source>
        <dbReference type="EMBL" id="EMZ42667.1"/>
    </source>
</evidence>
<evidence type="ECO:0000256" key="1">
    <source>
        <dbReference type="SAM" id="Phobius"/>
    </source>
</evidence>
<comment type="caution">
    <text evidence="2">The sequence shown here is derived from an EMBL/GenBank/DDBJ whole genome shotgun (WGS) entry which is preliminary data.</text>
</comment>
<keyword evidence="1" id="KW-0812">Transmembrane</keyword>
<keyword evidence="3" id="KW-1185">Reference proteome</keyword>
<name>N2BLN4_9ACTN</name>
<proteinExistence type="predicted"/>
<reference evidence="2 3" key="1">
    <citation type="submission" date="2013-03" db="EMBL/GenBank/DDBJ databases">
        <title>The Genome Sequence of Atopobium minutum 10063974.</title>
        <authorList>
            <consortium name="The Broad Institute Genome Sequencing Platform"/>
            <person name="Earl A."/>
            <person name="Ward D."/>
            <person name="Feldgarden M."/>
            <person name="Gevers D."/>
            <person name="Lambert T."/>
            <person name="Marvaud J.-C."/>
            <person name="Courvalin P."/>
            <person name="Walker B."/>
            <person name="Young S.K."/>
            <person name="Zeng Q."/>
            <person name="Gargeya S."/>
            <person name="Fitzgerald M."/>
            <person name="Haas B."/>
            <person name="Abouelleil A."/>
            <person name="Alvarado L."/>
            <person name="Arachchi H.M."/>
            <person name="Berlin A.M."/>
            <person name="Chapman S.B."/>
            <person name="Dewar J."/>
            <person name="Goldberg J."/>
            <person name="Griggs A."/>
            <person name="Gujja S."/>
            <person name="Hansen M."/>
            <person name="Howarth C."/>
            <person name="Imamovic A."/>
            <person name="Larimer J."/>
            <person name="McCowan C."/>
            <person name="Murphy C."/>
            <person name="Neiman D."/>
            <person name="Pearson M."/>
            <person name="Priest M."/>
            <person name="Roberts A."/>
            <person name="Saif S."/>
            <person name="Shea T."/>
            <person name="Sisk P."/>
            <person name="Sykes S."/>
            <person name="Wortman J."/>
            <person name="Nusbaum C."/>
            <person name="Birren B."/>
        </authorList>
    </citation>
    <scope>NUCLEOTIDE SEQUENCE [LARGE SCALE GENOMIC DNA]</scope>
    <source>
        <strain evidence="2 3">10063974</strain>
    </source>
</reference>
<gene>
    <name evidence="2" type="ORF">HMPREF1091_00225</name>
</gene>
<keyword evidence="1" id="KW-0472">Membrane</keyword>
<dbReference type="RefSeq" id="WP_002563000.1">
    <property type="nucleotide sequence ID" value="NZ_KB822533.1"/>
</dbReference>
<accession>N2BLN4</accession>
<dbReference type="AlphaFoldDB" id="N2BLN4"/>
<evidence type="ECO:0000313" key="3">
    <source>
        <dbReference type="Proteomes" id="UP000012651"/>
    </source>
</evidence>
<dbReference type="EMBL" id="AGXC01000001">
    <property type="protein sequence ID" value="EMZ42667.1"/>
    <property type="molecule type" value="Genomic_DNA"/>
</dbReference>
<feature type="transmembrane region" description="Helical" evidence="1">
    <location>
        <begin position="92"/>
        <end position="112"/>
    </location>
</feature>
<protein>
    <submittedName>
        <fullName evidence="2">Uncharacterized protein</fullName>
    </submittedName>
</protein>
<keyword evidence="1" id="KW-1133">Transmembrane helix</keyword>
<dbReference type="HOGENOM" id="CLU_2103959_0_0_11"/>
<dbReference type="Proteomes" id="UP000012651">
    <property type="component" value="Unassembled WGS sequence"/>
</dbReference>
<dbReference type="PATRIC" id="fig|997872.3.peg.225"/>